<keyword evidence="2" id="KW-1185">Reference proteome</keyword>
<sequence length="161" mass="17518">MACEYGKVLAGPHHVIAAQGRRRQTLARASDDRSLLAILNVASHELVEGKLGSQHQQVMVQLDPALVGVLRKARPLPLRGTLEQPPRRLLDQRQAVDGIGPLPPERLARLRHLAEISRIEQGGEEEHDVGVEERGLDGGNLLPLRGIARAGHGCGSRTDQE</sequence>
<evidence type="ECO:0000313" key="2">
    <source>
        <dbReference type="Proteomes" id="UP000266841"/>
    </source>
</evidence>
<dbReference type="Proteomes" id="UP000266841">
    <property type="component" value="Unassembled WGS sequence"/>
</dbReference>
<dbReference type="EMBL" id="AGNL01034825">
    <property type="protein sequence ID" value="EJK55047.1"/>
    <property type="molecule type" value="Genomic_DNA"/>
</dbReference>
<proteinExistence type="predicted"/>
<evidence type="ECO:0000313" key="1">
    <source>
        <dbReference type="EMBL" id="EJK55047.1"/>
    </source>
</evidence>
<organism evidence="1 2">
    <name type="scientific">Thalassiosira oceanica</name>
    <name type="common">Marine diatom</name>
    <dbReference type="NCBI Taxonomy" id="159749"/>
    <lineage>
        <taxon>Eukaryota</taxon>
        <taxon>Sar</taxon>
        <taxon>Stramenopiles</taxon>
        <taxon>Ochrophyta</taxon>
        <taxon>Bacillariophyta</taxon>
        <taxon>Coscinodiscophyceae</taxon>
        <taxon>Thalassiosirophycidae</taxon>
        <taxon>Thalassiosirales</taxon>
        <taxon>Thalassiosiraceae</taxon>
        <taxon>Thalassiosira</taxon>
    </lineage>
</organism>
<comment type="caution">
    <text evidence="1">The sequence shown here is derived from an EMBL/GenBank/DDBJ whole genome shotgun (WGS) entry which is preliminary data.</text>
</comment>
<gene>
    <name evidence="1" type="ORF">THAOC_25264</name>
</gene>
<protein>
    <submittedName>
        <fullName evidence="1">Uncharacterized protein</fullName>
    </submittedName>
</protein>
<name>K0S8D0_THAOC</name>
<dbReference type="AlphaFoldDB" id="K0S8D0"/>
<reference evidence="1 2" key="1">
    <citation type="journal article" date="2012" name="Genome Biol.">
        <title>Genome and low-iron response of an oceanic diatom adapted to chronic iron limitation.</title>
        <authorList>
            <person name="Lommer M."/>
            <person name="Specht M."/>
            <person name="Roy A.S."/>
            <person name="Kraemer L."/>
            <person name="Andreson R."/>
            <person name="Gutowska M.A."/>
            <person name="Wolf J."/>
            <person name="Bergner S.V."/>
            <person name="Schilhabel M.B."/>
            <person name="Klostermeier U.C."/>
            <person name="Beiko R.G."/>
            <person name="Rosenstiel P."/>
            <person name="Hippler M."/>
            <person name="Laroche J."/>
        </authorList>
    </citation>
    <scope>NUCLEOTIDE SEQUENCE [LARGE SCALE GENOMIC DNA]</scope>
    <source>
        <strain evidence="1 2">CCMP1005</strain>
    </source>
</reference>
<accession>K0S8D0</accession>